<dbReference type="RefSeq" id="WP_285662346.1">
    <property type="nucleotide sequence ID" value="NZ_BSTX01000001.1"/>
</dbReference>
<protein>
    <recommendedName>
        <fullName evidence="4">PPE family domain-containing protein</fullName>
    </recommendedName>
</protein>
<dbReference type="SUPFAM" id="SSF140453">
    <property type="entry name" value="EsxAB dimer-like"/>
    <property type="match status" value="1"/>
</dbReference>
<proteinExistence type="predicted"/>
<dbReference type="Gene3D" id="1.10.287.1060">
    <property type="entry name" value="ESAT-6-like"/>
    <property type="match status" value="1"/>
</dbReference>
<dbReference type="Proteomes" id="UP001165079">
    <property type="component" value="Unassembled WGS sequence"/>
</dbReference>
<feature type="compositionally biased region" description="Low complexity" evidence="1">
    <location>
        <begin position="297"/>
        <end position="306"/>
    </location>
</feature>
<evidence type="ECO:0000256" key="1">
    <source>
        <dbReference type="SAM" id="MobiDB-lite"/>
    </source>
</evidence>
<evidence type="ECO:0000313" key="2">
    <source>
        <dbReference type="EMBL" id="GLZ77217.1"/>
    </source>
</evidence>
<gene>
    <name evidence="2" type="ORF">Afil01_20240</name>
</gene>
<feature type="region of interest" description="Disordered" evidence="1">
    <location>
        <begin position="297"/>
        <end position="355"/>
    </location>
</feature>
<feature type="region of interest" description="Disordered" evidence="1">
    <location>
        <begin position="141"/>
        <end position="175"/>
    </location>
</feature>
<keyword evidence="3" id="KW-1185">Reference proteome</keyword>
<name>A0A9W6SJR1_9ACTN</name>
<feature type="compositionally biased region" description="Basic and acidic residues" evidence="1">
    <location>
        <begin position="147"/>
        <end position="156"/>
    </location>
</feature>
<evidence type="ECO:0008006" key="4">
    <source>
        <dbReference type="Google" id="ProtNLM"/>
    </source>
</evidence>
<dbReference type="EMBL" id="BSTX01000001">
    <property type="protein sequence ID" value="GLZ77217.1"/>
    <property type="molecule type" value="Genomic_DNA"/>
</dbReference>
<organism evidence="2 3">
    <name type="scientific">Actinorhabdospora filicis</name>
    <dbReference type="NCBI Taxonomy" id="1785913"/>
    <lineage>
        <taxon>Bacteria</taxon>
        <taxon>Bacillati</taxon>
        <taxon>Actinomycetota</taxon>
        <taxon>Actinomycetes</taxon>
        <taxon>Micromonosporales</taxon>
        <taxon>Micromonosporaceae</taxon>
        <taxon>Actinorhabdospora</taxon>
    </lineage>
</organism>
<sequence length="355" mass="37003">MYSFEAASAIWMAVQPGAPAASAQSNWMAAASEAQQLAAELLQNLDTLRQYWSGEASEAFDKSMRTLAGFATDLSEDMANMAKGLSQMSAAAEKNRAQAMIVIATHQDPRLRWRGAIKLNQLMTQTGSEYQSAKSTYWKEPTQAPDKLPHKNKDNTSVRPDILQDPGEISSKRDLSSKIPDLLKILPMLQDGLGINQHEFSPGSDGGRDSIPAGPLPVGALPADDPSFKPVPIPDTNFTEPEPIHHGTGTTGLAGAAPTIAPTTGLATNGGAMSAPGGGMGAMGMMGAAGMAPAASSARSAPKAGGSPTGLFGPPMMGGAQKREEDEESGMHTWLTEDDMAWDGDAAPSAVTGRG</sequence>
<accession>A0A9W6SJR1</accession>
<evidence type="ECO:0000313" key="3">
    <source>
        <dbReference type="Proteomes" id="UP001165079"/>
    </source>
</evidence>
<comment type="caution">
    <text evidence="2">The sequence shown here is derived from an EMBL/GenBank/DDBJ whole genome shotgun (WGS) entry which is preliminary data.</text>
</comment>
<dbReference type="InterPro" id="IPR036689">
    <property type="entry name" value="ESAT-6-like_sf"/>
</dbReference>
<feature type="compositionally biased region" description="Low complexity" evidence="1">
    <location>
        <begin position="212"/>
        <end position="222"/>
    </location>
</feature>
<reference evidence="2" key="1">
    <citation type="submission" date="2023-03" db="EMBL/GenBank/DDBJ databases">
        <title>Actinorhabdospora filicis NBRC 111898.</title>
        <authorList>
            <person name="Ichikawa N."/>
            <person name="Sato H."/>
            <person name="Tonouchi N."/>
        </authorList>
    </citation>
    <scope>NUCLEOTIDE SEQUENCE</scope>
    <source>
        <strain evidence="2">NBRC 111898</strain>
    </source>
</reference>
<feature type="region of interest" description="Disordered" evidence="1">
    <location>
        <begin position="196"/>
        <end position="222"/>
    </location>
</feature>
<dbReference type="AlphaFoldDB" id="A0A9W6SJR1"/>